<dbReference type="Pfam" id="PF01243">
    <property type="entry name" value="PNPOx_N"/>
    <property type="match status" value="1"/>
</dbReference>
<keyword evidence="3" id="KW-1185">Reference proteome</keyword>
<dbReference type="Proteomes" id="UP000428330">
    <property type="component" value="Chromosome"/>
</dbReference>
<evidence type="ECO:0000313" key="3">
    <source>
        <dbReference type="Proteomes" id="UP000428330"/>
    </source>
</evidence>
<dbReference type="AlphaFoldDB" id="A0A6I6IQU3"/>
<accession>A0A6I6IQU3</accession>
<evidence type="ECO:0000259" key="1">
    <source>
        <dbReference type="Pfam" id="PF01243"/>
    </source>
</evidence>
<dbReference type="InterPro" id="IPR011576">
    <property type="entry name" value="Pyridox_Oxase_N"/>
</dbReference>
<dbReference type="RefSeq" id="WP_157706241.1">
    <property type="nucleotide sequence ID" value="NZ_CP034348.1"/>
</dbReference>
<sequence length="210" mass="23579">MYQPTDVLSSIDQVYADMRQPYDSQRLKIIDHIDAHCAAWIAHSTFLTMATMDRAGRMDVAPKGDPAGFVKVLDPKTLAIPDRPGNHRYDGFRNIMETGRIGLVFLVPNRTEVVRVNGSAQIIRDAAVREDLAIKGRVPDYAVLVRVEEAFFHCGKAVIRSRLWHPDKQLPVDGLPTYAEALIAHGGLSEDYDALAAHLRNNEENRLYDE</sequence>
<evidence type="ECO:0000313" key="2">
    <source>
        <dbReference type="EMBL" id="QGX97606.1"/>
    </source>
</evidence>
<reference evidence="3" key="1">
    <citation type="submission" date="2018-12" db="EMBL/GenBank/DDBJ databases">
        <title>Complete genome sequence of Roseovarius sp. MME-070.</title>
        <authorList>
            <person name="Nam Y.-D."/>
            <person name="Kang J."/>
            <person name="Chung W.-H."/>
            <person name="Park Y.S."/>
        </authorList>
    </citation>
    <scope>NUCLEOTIDE SEQUENCE [LARGE SCALE GENOMIC DNA]</scope>
    <source>
        <strain evidence="3">MME-070</strain>
    </source>
</reference>
<dbReference type="KEGG" id="rom:EI983_04655"/>
<dbReference type="PANTHER" id="PTHR42815:SF2">
    <property type="entry name" value="FAD-BINDING, PUTATIVE (AFU_ORTHOLOGUE AFUA_6G07600)-RELATED"/>
    <property type="match status" value="1"/>
</dbReference>
<dbReference type="InterPro" id="IPR012349">
    <property type="entry name" value="Split_barrel_FMN-bd"/>
</dbReference>
<feature type="domain" description="Pyridoxamine 5'-phosphate oxidase N-terminal" evidence="1">
    <location>
        <begin position="34"/>
        <end position="144"/>
    </location>
</feature>
<dbReference type="SUPFAM" id="SSF50475">
    <property type="entry name" value="FMN-binding split barrel"/>
    <property type="match status" value="1"/>
</dbReference>
<protein>
    <submittedName>
        <fullName evidence="2">Pyridoxamine 5'-phosphate oxidase family protein</fullName>
    </submittedName>
</protein>
<dbReference type="NCBIfam" id="TIGR04025">
    <property type="entry name" value="PPOX_FMN_DR2398"/>
    <property type="match status" value="1"/>
</dbReference>
<name>A0A6I6IQU3_9RHOB</name>
<dbReference type="PANTHER" id="PTHR42815">
    <property type="entry name" value="FAD-BINDING, PUTATIVE (AFU_ORTHOLOGUE AFUA_6G07600)-RELATED"/>
    <property type="match status" value="1"/>
</dbReference>
<dbReference type="OrthoDB" id="9790331at2"/>
<dbReference type="InterPro" id="IPR024029">
    <property type="entry name" value="Pyridox_Oxase_FMN-dep"/>
</dbReference>
<dbReference type="Gene3D" id="2.30.110.10">
    <property type="entry name" value="Electron Transport, Fmn-binding Protein, Chain A"/>
    <property type="match status" value="1"/>
</dbReference>
<organism evidence="2 3">
    <name type="scientific">Roseovarius faecimaris</name>
    <dbReference type="NCBI Taxonomy" id="2494550"/>
    <lineage>
        <taxon>Bacteria</taxon>
        <taxon>Pseudomonadati</taxon>
        <taxon>Pseudomonadota</taxon>
        <taxon>Alphaproteobacteria</taxon>
        <taxon>Rhodobacterales</taxon>
        <taxon>Roseobacteraceae</taxon>
        <taxon>Roseovarius</taxon>
    </lineage>
</organism>
<proteinExistence type="predicted"/>
<dbReference type="EMBL" id="CP034348">
    <property type="protein sequence ID" value="QGX97606.1"/>
    <property type="molecule type" value="Genomic_DNA"/>
</dbReference>
<gene>
    <name evidence="2" type="ORF">EI983_04655</name>
</gene>